<dbReference type="InterPro" id="IPR038332">
    <property type="entry name" value="PPE_sf"/>
</dbReference>
<dbReference type="AlphaFoldDB" id="A0A1X2LSZ2"/>
<dbReference type="Pfam" id="PF12484">
    <property type="entry name" value="PPE-SVP"/>
    <property type="match status" value="1"/>
</dbReference>
<sequence length="389" mass="38561">MDFGALPPEVNSGRMYSGPGSSPTVAAASAWNGLAAELSSAAAGYERVIATLNTEEWLGPASALMVEAVAPYVAWMRATAAQAEQAASQARAAAAAYETAFAAMVPPPLIAANRAQLASLVARNVFGQNTASIATTEAQYGEMWAQDSMAMYSYAGSSATAAKVTPFAPPPHTTSPGAAASQLAAVGKAAGTAAGAAQNTIAELIANLPSTLMGLTSPLSSLLTAGATPGWLDWFINWYLPISQLFYNTVGLPYFAIGIANSLITSWRALGLIGPEAAEAAGAPIAIAEGAVPAALGEAGPVAAGLGNAAAIGKLSVPSTWAGAAPSLAPTVGSASAPLVSDIVDQPEAAASGNLLGGMPMAGPGTGAGGAGPRYGFRVTVMSRPPFAG</sequence>
<dbReference type="GO" id="GO:0052572">
    <property type="term" value="P:response to host immune response"/>
    <property type="evidence" value="ECO:0007669"/>
    <property type="project" value="TreeGrafter"/>
</dbReference>
<organism evidence="4 5">
    <name type="scientific">Mycobacterium decipiens</name>
    <dbReference type="NCBI Taxonomy" id="1430326"/>
    <lineage>
        <taxon>Bacteria</taxon>
        <taxon>Bacillati</taxon>
        <taxon>Actinomycetota</taxon>
        <taxon>Actinomycetes</taxon>
        <taxon>Mycobacteriales</taxon>
        <taxon>Mycobacteriaceae</taxon>
        <taxon>Mycobacterium</taxon>
    </lineage>
</organism>
<feature type="domain" description="PPE" evidence="2">
    <location>
        <begin position="2"/>
        <end position="165"/>
    </location>
</feature>
<evidence type="ECO:0000256" key="1">
    <source>
        <dbReference type="ARBA" id="ARBA00010652"/>
    </source>
</evidence>
<dbReference type="FunFam" id="1.20.1260.20:FF:000001">
    <property type="entry name" value="PPE family protein PPE41"/>
    <property type="match status" value="1"/>
</dbReference>
<comment type="similarity">
    <text evidence="1">Belongs to the mycobacterial PPE family.</text>
</comment>
<accession>A0A1X2LSZ2</accession>
<dbReference type="RefSeq" id="WP_085325832.1">
    <property type="nucleotide sequence ID" value="NZ_NCXP01000019.1"/>
</dbReference>
<dbReference type="OrthoDB" id="4727494at2"/>
<dbReference type="InterPro" id="IPR000030">
    <property type="entry name" value="PPE_dom"/>
</dbReference>
<protein>
    <recommendedName>
        <fullName evidence="6">PPE family protein</fullName>
    </recommendedName>
</protein>
<dbReference type="STRING" id="1430326.B8W66_15150"/>
<comment type="caution">
    <text evidence="4">The sequence shown here is derived from an EMBL/GenBank/DDBJ whole genome shotgun (WGS) entry which is preliminary data.</text>
</comment>
<dbReference type="SUPFAM" id="SSF140459">
    <property type="entry name" value="PE/PPE dimer-like"/>
    <property type="match status" value="1"/>
</dbReference>
<evidence type="ECO:0000259" key="2">
    <source>
        <dbReference type="Pfam" id="PF00823"/>
    </source>
</evidence>
<dbReference type="PANTHER" id="PTHR46766:SF1">
    <property type="entry name" value="GLUTAMINE-RICH PROTEIN 2"/>
    <property type="match status" value="1"/>
</dbReference>
<name>A0A1X2LSZ2_9MYCO</name>
<reference evidence="4 5" key="1">
    <citation type="submission" date="2017-04" db="EMBL/GenBank/DDBJ databases">
        <title>The new phylogeny of genus Mycobacterium.</title>
        <authorList>
            <person name="Tortoli E."/>
            <person name="Trovato A."/>
            <person name="Cirillo D.M."/>
        </authorList>
    </citation>
    <scope>NUCLEOTIDE SEQUENCE [LARGE SCALE GENOMIC DNA]</scope>
    <source>
        <strain evidence="4 5">TBL 1200985</strain>
    </source>
</reference>
<dbReference type="Gene3D" id="1.20.1260.20">
    <property type="entry name" value="PPE superfamily"/>
    <property type="match status" value="1"/>
</dbReference>
<dbReference type="EMBL" id="NCXP01000019">
    <property type="protein sequence ID" value="OSC39840.1"/>
    <property type="molecule type" value="Genomic_DNA"/>
</dbReference>
<gene>
    <name evidence="4" type="ORF">B8W66_15150</name>
</gene>
<evidence type="ECO:0008006" key="6">
    <source>
        <dbReference type="Google" id="ProtNLM"/>
    </source>
</evidence>
<proteinExistence type="inferred from homology"/>
<keyword evidence="5" id="KW-1185">Reference proteome</keyword>
<dbReference type="Proteomes" id="UP000193247">
    <property type="component" value="Unassembled WGS sequence"/>
</dbReference>
<evidence type="ECO:0000259" key="3">
    <source>
        <dbReference type="Pfam" id="PF12484"/>
    </source>
</evidence>
<dbReference type="PANTHER" id="PTHR46766">
    <property type="entry name" value="GLUTAMINE-RICH PROTEIN 2"/>
    <property type="match status" value="1"/>
</dbReference>
<dbReference type="Pfam" id="PF00823">
    <property type="entry name" value="PPE"/>
    <property type="match status" value="1"/>
</dbReference>
<evidence type="ECO:0000313" key="4">
    <source>
        <dbReference type="EMBL" id="OSC39840.1"/>
    </source>
</evidence>
<dbReference type="InterPro" id="IPR022171">
    <property type="entry name" value="PPE_C"/>
</dbReference>
<feature type="domain" description="PPE family C-terminal" evidence="3">
    <location>
        <begin position="303"/>
        <end position="385"/>
    </location>
</feature>
<evidence type="ECO:0000313" key="5">
    <source>
        <dbReference type="Proteomes" id="UP000193247"/>
    </source>
</evidence>